<keyword evidence="1" id="KW-0812">Transmembrane</keyword>
<protein>
    <submittedName>
        <fullName evidence="2">Uncharacterized protein</fullName>
    </submittedName>
</protein>
<dbReference type="AlphaFoldDB" id="A0A942UYM6"/>
<feature type="transmembrane region" description="Helical" evidence="1">
    <location>
        <begin position="30"/>
        <end position="55"/>
    </location>
</feature>
<accession>A0A942UYM6</accession>
<keyword evidence="1" id="KW-0472">Membrane</keyword>
<evidence type="ECO:0000256" key="1">
    <source>
        <dbReference type="SAM" id="Phobius"/>
    </source>
</evidence>
<dbReference type="EMBL" id="WSFT01000036">
    <property type="protein sequence ID" value="MBS4538726.1"/>
    <property type="molecule type" value="Genomic_DNA"/>
</dbReference>
<dbReference type="RefSeq" id="WP_203366638.1">
    <property type="nucleotide sequence ID" value="NZ_WSFT01000036.1"/>
</dbReference>
<evidence type="ECO:0000313" key="3">
    <source>
        <dbReference type="Proteomes" id="UP000724672"/>
    </source>
</evidence>
<name>A0A942UYM6_9FIRM</name>
<sequence>MFGILGGLLLAWLLWLLGFAGVIVDGIHELFGLNISMAGYYVLFGLIGLITNLIAMITSRNRGV</sequence>
<reference evidence="2" key="1">
    <citation type="submission" date="2019-12" db="EMBL/GenBank/DDBJ databases">
        <title>Clostridiaceae gen. nov. sp. nov., isolated from sediment in Xinjiang, China.</title>
        <authorList>
            <person name="Zhang R."/>
        </authorList>
    </citation>
    <scope>NUCLEOTIDE SEQUENCE</scope>
    <source>
        <strain evidence="2">D2Q-11</strain>
    </source>
</reference>
<gene>
    <name evidence="2" type="ORF">GOQ27_09640</name>
</gene>
<organism evidence="2 3">
    <name type="scientific">Anaeromonas frigoriresistens</name>
    <dbReference type="NCBI Taxonomy" id="2683708"/>
    <lineage>
        <taxon>Bacteria</taxon>
        <taxon>Bacillati</taxon>
        <taxon>Bacillota</taxon>
        <taxon>Tissierellia</taxon>
        <taxon>Tissierellales</taxon>
        <taxon>Thermohalobacteraceae</taxon>
        <taxon>Anaeromonas</taxon>
    </lineage>
</organism>
<comment type="caution">
    <text evidence="2">The sequence shown here is derived from an EMBL/GenBank/DDBJ whole genome shotgun (WGS) entry which is preliminary data.</text>
</comment>
<evidence type="ECO:0000313" key="2">
    <source>
        <dbReference type="EMBL" id="MBS4538726.1"/>
    </source>
</evidence>
<proteinExistence type="predicted"/>
<keyword evidence="3" id="KW-1185">Reference proteome</keyword>
<dbReference type="Proteomes" id="UP000724672">
    <property type="component" value="Unassembled WGS sequence"/>
</dbReference>
<keyword evidence="1" id="KW-1133">Transmembrane helix</keyword>